<dbReference type="AlphaFoldDB" id="A0A0J8D4J8"/>
<feature type="region of interest" description="CPSase" evidence="11">
    <location>
        <begin position="1"/>
        <end position="171"/>
    </location>
</feature>
<organism evidence="13 14">
    <name type="scientific">Clostridium cylindrosporum DSM 605</name>
    <dbReference type="NCBI Taxonomy" id="1121307"/>
    <lineage>
        <taxon>Bacteria</taxon>
        <taxon>Bacillati</taxon>
        <taxon>Bacillota</taxon>
        <taxon>Clostridia</taxon>
        <taxon>Eubacteriales</taxon>
        <taxon>Clostridiaceae</taxon>
        <taxon>Clostridium</taxon>
    </lineage>
</organism>
<dbReference type="GO" id="GO:0004088">
    <property type="term" value="F:carbamoyl-phosphate synthase (glutamine-hydrolyzing) activity"/>
    <property type="evidence" value="ECO:0007669"/>
    <property type="project" value="UniProtKB-UniRule"/>
</dbReference>
<dbReference type="RefSeq" id="WP_048571476.1">
    <property type="nucleotide sequence ID" value="NZ_LFVU01000028.1"/>
</dbReference>
<dbReference type="PATRIC" id="fig|1121307.3.peg.689"/>
<gene>
    <name evidence="11 13" type="primary">carA</name>
    <name evidence="13" type="ORF">CLCY_1c03240</name>
</gene>
<dbReference type="PROSITE" id="PS51273">
    <property type="entry name" value="GATASE_TYPE_1"/>
    <property type="match status" value="1"/>
</dbReference>
<accession>A0A0J8D4J8</accession>
<comment type="pathway">
    <text evidence="1 11">Pyrimidine metabolism; UMP biosynthesis via de novo pathway; (S)-dihydroorotate from bicarbonate: step 1/3.</text>
</comment>
<dbReference type="GO" id="GO:0004359">
    <property type="term" value="F:glutaminase activity"/>
    <property type="evidence" value="ECO:0007669"/>
    <property type="project" value="RHEA"/>
</dbReference>
<dbReference type="InterPro" id="IPR036480">
    <property type="entry name" value="CarbP_synth_ssu_N_sf"/>
</dbReference>
<evidence type="ECO:0000313" key="14">
    <source>
        <dbReference type="Proteomes" id="UP000036756"/>
    </source>
</evidence>
<keyword evidence="7 11" id="KW-0315">Glutamine amidotransferase</keyword>
<dbReference type="Gene3D" id="3.40.50.880">
    <property type="match status" value="1"/>
</dbReference>
<feature type="binding site" evidence="11">
    <location>
        <position position="292"/>
    </location>
    <ligand>
        <name>L-glutamine</name>
        <dbReference type="ChEBI" id="CHEBI:58359"/>
    </ligand>
</feature>
<evidence type="ECO:0000256" key="8">
    <source>
        <dbReference type="ARBA" id="ARBA00022975"/>
    </source>
</evidence>
<dbReference type="EC" id="6.3.5.5" evidence="11"/>
<dbReference type="InterPro" id="IPR006274">
    <property type="entry name" value="CarbamoylP_synth_ssu"/>
</dbReference>
<feature type="binding site" evidence="11">
    <location>
        <position position="221"/>
    </location>
    <ligand>
        <name>L-glutamine</name>
        <dbReference type="ChEBI" id="CHEBI:58359"/>
    </ligand>
</feature>
<reference evidence="13 14" key="1">
    <citation type="submission" date="2015-06" db="EMBL/GenBank/DDBJ databases">
        <title>Draft genome sequence of the purine-degrading Clostridium cylindrosporum HC-1 (DSM 605).</title>
        <authorList>
            <person name="Poehlein A."/>
            <person name="Schiel-Bengelsdorf B."/>
            <person name="Bengelsdorf F."/>
            <person name="Daniel R."/>
            <person name="Duerre P."/>
        </authorList>
    </citation>
    <scope>NUCLEOTIDE SEQUENCE [LARGE SCALE GENOMIC DNA]</scope>
    <source>
        <strain evidence="13 14">DSM 605</strain>
    </source>
</reference>
<dbReference type="PANTHER" id="PTHR43418:SF7">
    <property type="entry name" value="CARBAMOYL-PHOSPHATE SYNTHASE SMALL CHAIN"/>
    <property type="match status" value="1"/>
</dbReference>
<feature type="binding site" evidence="11">
    <location>
        <position position="248"/>
    </location>
    <ligand>
        <name>L-glutamine</name>
        <dbReference type="ChEBI" id="CHEBI:58359"/>
    </ligand>
</feature>
<keyword evidence="11" id="KW-0055">Arginine biosynthesis</keyword>
<dbReference type="FunFam" id="3.50.30.20:FF:000001">
    <property type="entry name" value="Carbamoyl-phosphate synthase small chain"/>
    <property type="match status" value="1"/>
</dbReference>
<feature type="domain" description="Carbamoyl-phosphate synthase small subunit N-terminal" evidence="12">
    <location>
        <begin position="1"/>
        <end position="131"/>
    </location>
</feature>
<evidence type="ECO:0000256" key="11">
    <source>
        <dbReference type="HAMAP-Rule" id="MF_01209"/>
    </source>
</evidence>
<comment type="catalytic activity">
    <reaction evidence="9 11">
        <text>hydrogencarbonate + L-glutamine + 2 ATP + H2O = carbamoyl phosphate + L-glutamate + 2 ADP + phosphate + 2 H(+)</text>
        <dbReference type="Rhea" id="RHEA:18633"/>
        <dbReference type="ChEBI" id="CHEBI:15377"/>
        <dbReference type="ChEBI" id="CHEBI:15378"/>
        <dbReference type="ChEBI" id="CHEBI:17544"/>
        <dbReference type="ChEBI" id="CHEBI:29985"/>
        <dbReference type="ChEBI" id="CHEBI:30616"/>
        <dbReference type="ChEBI" id="CHEBI:43474"/>
        <dbReference type="ChEBI" id="CHEBI:58228"/>
        <dbReference type="ChEBI" id="CHEBI:58359"/>
        <dbReference type="ChEBI" id="CHEBI:456216"/>
        <dbReference type="EC" id="6.3.5.5"/>
    </reaction>
</comment>
<evidence type="ECO:0000256" key="9">
    <source>
        <dbReference type="ARBA" id="ARBA00048816"/>
    </source>
</evidence>
<evidence type="ECO:0000256" key="3">
    <source>
        <dbReference type="ARBA" id="ARBA00007800"/>
    </source>
</evidence>
<dbReference type="NCBIfam" id="TIGR01368">
    <property type="entry name" value="CPSaseIIsmall"/>
    <property type="match status" value="1"/>
</dbReference>
<evidence type="ECO:0000313" key="13">
    <source>
        <dbReference type="EMBL" id="KMT21090.1"/>
    </source>
</evidence>
<dbReference type="Proteomes" id="UP000036756">
    <property type="component" value="Unassembled WGS sequence"/>
</dbReference>
<dbReference type="InterPro" id="IPR002474">
    <property type="entry name" value="CarbamoylP_synth_ssu_N"/>
</dbReference>
<dbReference type="EMBL" id="LFVU01000028">
    <property type="protein sequence ID" value="KMT21090.1"/>
    <property type="molecule type" value="Genomic_DNA"/>
</dbReference>
<dbReference type="InterPro" id="IPR017926">
    <property type="entry name" value="GATASE"/>
</dbReference>
<dbReference type="GO" id="GO:0006207">
    <property type="term" value="P:'de novo' pyrimidine nucleobase biosynthetic process"/>
    <property type="evidence" value="ECO:0007669"/>
    <property type="project" value="InterPro"/>
</dbReference>
<dbReference type="SUPFAM" id="SSF52317">
    <property type="entry name" value="Class I glutamine amidotransferase-like"/>
    <property type="match status" value="1"/>
</dbReference>
<comment type="similarity">
    <text evidence="3 11">Belongs to the CarA family.</text>
</comment>
<keyword evidence="5 11" id="KW-0547">Nucleotide-binding</keyword>
<dbReference type="PANTHER" id="PTHR43418">
    <property type="entry name" value="MULTIFUNCTIONAL TRYPTOPHAN BIOSYNTHESIS PROTEIN-RELATED"/>
    <property type="match status" value="1"/>
</dbReference>
<dbReference type="Gene3D" id="3.50.30.20">
    <property type="entry name" value="Carbamoyl-phosphate synthase small subunit, N-terminal domain"/>
    <property type="match status" value="1"/>
</dbReference>
<dbReference type="STRING" id="1121307.CLCY_1c03240"/>
<dbReference type="InterPro" id="IPR029062">
    <property type="entry name" value="Class_I_gatase-like"/>
</dbReference>
<keyword evidence="11" id="KW-0028">Amino-acid biosynthesis</keyword>
<dbReference type="GO" id="GO:0006541">
    <property type="term" value="P:glutamine metabolic process"/>
    <property type="evidence" value="ECO:0007669"/>
    <property type="project" value="InterPro"/>
</dbReference>
<dbReference type="CDD" id="cd01744">
    <property type="entry name" value="GATase1_CPSase"/>
    <property type="match status" value="1"/>
</dbReference>
<feature type="binding site" evidence="11">
    <location>
        <position position="45"/>
    </location>
    <ligand>
        <name>L-glutamine</name>
        <dbReference type="ChEBI" id="CHEBI:58359"/>
    </ligand>
</feature>
<comment type="caution">
    <text evidence="13">The sequence shown here is derived from an EMBL/GenBank/DDBJ whole genome shotgun (WGS) entry which is preliminary data.</text>
</comment>
<dbReference type="GO" id="GO:0005524">
    <property type="term" value="F:ATP binding"/>
    <property type="evidence" value="ECO:0007669"/>
    <property type="project" value="UniProtKB-UniRule"/>
</dbReference>
<evidence type="ECO:0000256" key="6">
    <source>
        <dbReference type="ARBA" id="ARBA00022840"/>
    </source>
</evidence>
<dbReference type="InterPro" id="IPR035686">
    <property type="entry name" value="CPSase_GATase1"/>
</dbReference>
<keyword evidence="8 11" id="KW-0665">Pyrimidine biosynthesis</keyword>
<evidence type="ECO:0000256" key="2">
    <source>
        <dbReference type="ARBA" id="ARBA00005077"/>
    </source>
</evidence>
<feature type="binding site" evidence="11">
    <location>
        <position position="219"/>
    </location>
    <ligand>
        <name>L-glutamine</name>
        <dbReference type="ChEBI" id="CHEBI:58359"/>
    </ligand>
</feature>
<keyword evidence="14" id="KW-1185">Reference proteome</keyword>
<comment type="function">
    <text evidence="11">Small subunit of the glutamine-dependent carbamoyl phosphate synthetase (CPSase). CPSase catalyzes the formation of carbamoyl phosphate from the ammonia moiety of glutamine, carbonate, and phosphate donated by ATP, constituting the first step of 2 biosynthetic pathways, one leading to arginine and/or urea and the other to pyrimidine nucleotides. The small subunit (glutamine amidotransferase) binds and cleaves glutamine to supply the large subunit with the substrate ammonia.</text>
</comment>
<evidence type="ECO:0000256" key="1">
    <source>
        <dbReference type="ARBA" id="ARBA00004812"/>
    </source>
</evidence>
<protein>
    <recommendedName>
        <fullName evidence="11">Carbamoyl phosphate synthase small chain</fullName>
        <ecNumber evidence="11">6.3.5.5</ecNumber>
    </recommendedName>
    <alternativeName>
        <fullName evidence="11">Carbamoyl phosphate synthetase glutamine chain</fullName>
    </alternativeName>
</protein>
<evidence type="ECO:0000259" key="12">
    <source>
        <dbReference type="SMART" id="SM01097"/>
    </source>
</evidence>
<comment type="catalytic activity">
    <reaction evidence="10 11">
        <text>L-glutamine + H2O = L-glutamate + NH4(+)</text>
        <dbReference type="Rhea" id="RHEA:15889"/>
        <dbReference type="ChEBI" id="CHEBI:15377"/>
        <dbReference type="ChEBI" id="CHEBI:28938"/>
        <dbReference type="ChEBI" id="CHEBI:29985"/>
        <dbReference type="ChEBI" id="CHEBI:58359"/>
    </reaction>
</comment>
<dbReference type="UniPathway" id="UPA00068">
    <property type="reaction ID" value="UER00171"/>
</dbReference>
<dbReference type="PRINTS" id="PR00099">
    <property type="entry name" value="CPSGATASE"/>
</dbReference>
<evidence type="ECO:0000256" key="4">
    <source>
        <dbReference type="ARBA" id="ARBA00022598"/>
    </source>
</evidence>
<comment type="pathway">
    <text evidence="2 11">Amino-acid biosynthesis; L-arginine biosynthesis; carbamoyl phosphate from bicarbonate: step 1/1.</text>
</comment>
<dbReference type="UniPathway" id="UPA00070">
    <property type="reaction ID" value="UER00115"/>
</dbReference>
<evidence type="ECO:0000256" key="10">
    <source>
        <dbReference type="ARBA" id="ARBA00049285"/>
    </source>
</evidence>
<proteinExistence type="inferred from homology"/>
<name>A0A0J8D4J8_CLOCY</name>
<dbReference type="SUPFAM" id="SSF52021">
    <property type="entry name" value="Carbamoyl phosphate synthetase, small subunit N-terminal domain"/>
    <property type="match status" value="1"/>
</dbReference>
<dbReference type="GO" id="GO:0044205">
    <property type="term" value="P:'de novo' UMP biosynthetic process"/>
    <property type="evidence" value="ECO:0007669"/>
    <property type="project" value="UniProtKB-UniRule"/>
</dbReference>
<comment type="subunit">
    <text evidence="11">Composed of two chains; the small (or glutamine) chain promotes the hydrolysis of glutamine to ammonia, which is used by the large (or ammonia) chain to synthesize carbamoyl phosphate. Tetramer of heterodimers (alpha,beta)4.</text>
</comment>
<keyword evidence="6 11" id="KW-0067">ATP-binding</keyword>
<feature type="active site" evidence="11">
    <location>
        <position position="334"/>
    </location>
</feature>
<sequence length="357" mass="38517">MKGIIYLQDGSVFEGKGLGHKGTSVGEIVFNTSMAGYQEIITDPSAAGQIITMTYPLIGNYGVNSEFNESKGVYVKGLIVKTICRVPSNFMGIEELNNMLSENKVVVVEDIDTRSITRIIRENGTQKCVITTEDISKEEAMKLMDEYTPAVDSMKKLGTDKVYTVEGSGCHVAAIDLGTKGSVLKALNQKGCKVTVFPYGASFDEIMSVNPQGIFLTDGPGNPEEAVEVIELTKKFIEAGKPVFGVSLGCNIVALAQGAKTYKLSYGHRGSNHGVRDVDAGKCFITSQSHAYAVDENSIKETEIEVTHINLNDGTVEGIKNATKPVFAVQFIPEGEPGPSDTDYLLNKFINLMSVEG</sequence>
<keyword evidence="4 11" id="KW-0436">Ligase</keyword>
<dbReference type="Pfam" id="PF00117">
    <property type="entry name" value="GATase"/>
    <property type="match status" value="1"/>
</dbReference>
<dbReference type="GO" id="GO:0006526">
    <property type="term" value="P:L-arginine biosynthetic process"/>
    <property type="evidence" value="ECO:0007669"/>
    <property type="project" value="UniProtKB-UniRule"/>
</dbReference>
<evidence type="ECO:0000256" key="5">
    <source>
        <dbReference type="ARBA" id="ARBA00022741"/>
    </source>
</evidence>
<dbReference type="Pfam" id="PF00988">
    <property type="entry name" value="CPSase_sm_chain"/>
    <property type="match status" value="1"/>
</dbReference>
<dbReference type="InterPro" id="IPR050472">
    <property type="entry name" value="Anth_synth/Amidotransfase"/>
</dbReference>
<dbReference type="OrthoDB" id="9804328at2"/>
<evidence type="ECO:0000256" key="7">
    <source>
        <dbReference type="ARBA" id="ARBA00022962"/>
    </source>
</evidence>
<dbReference type="NCBIfam" id="NF009475">
    <property type="entry name" value="PRK12838.1"/>
    <property type="match status" value="1"/>
</dbReference>
<comment type="caution">
    <text evidence="11">Lacks conserved residue(s) required for the propagation of feature annotation.</text>
</comment>
<dbReference type="HAMAP" id="MF_01209">
    <property type="entry name" value="CPSase_S_chain"/>
    <property type="match status" value="1"/>
</dbReference>
<dbReference type="SMART" id="SM01097">
    <property type="entry name" value="CPSase_sm_chain"/>
    <property type="match status" value="1"/>
</dbReference>
<dbReference type="PRINTS" id="PR00096">
    <property type="entry name" value="GATASE"/>
</dbReference>